<sequence length="231" mass="26215">MKKIRRFIFTLFLLSLIMLSNSKIQLIPKYSFSNLKENKPINLKLASSKNIKCKNTNNPNNSKKTREVFKGNQINPKKFVVKTPKAEKTFNLNSNSTQVINYVGKKLYINKKDIDLMAKVVRSESESEPFNGKIAVASVILNRTINPKFPNTIESVIKERGAFSCVDKNGNVIKDADKSSYDAVMKALQGKDPTNKALFFYNPKIATSKWMKNANKNNKKNIGNHVFFNIS</sequence>
<comment type="caution">
    <text evidence="2">The sequence shown here is derived from an EMBL/GenBank/DDBJ whole genome shotgun (WGS) entry which is preliminary data.</text>
</comment>
<protein>
    <recommendedName>
        <fullName evidence="1">Cell wall hydrolase SleB domain-containing protein</fullName>
    </recommendedName>
</protein>
<feature type="domain" description="Cell wall hydrolase SleB" evidence="1">
    <location>
        <begin position="127"/>
        <end position="228"/>
    </location>
</feature>
<evidence type="ECO:0000313" key="2">
    <source>
        <dbReference type="EMBL" id="GAA0734158.1"/>
    </source>
</evidence>
<keyword evidence="3" id="KW-1185">Reference proteome</keyword>
<dbReference type="EMBL" id="BAAACG010000003">
    <property type="protein sequence ID" value="GAA0734158.1"/>
    <property type="molecule type" value="Genomic_DNA"/>
</dbReference>
<reference evidence="3" key="1">
    <citation type="journal article" date="2019" name="Int. J. Syst. Evol. Microbiol.">
        <title>The Global Catalogue of Microorganisms (GCM) 10K type strain sequencing project: providing services to taxonomists for standard genome sequencing and annotation.</title>
        <authorList>
            <consortium name="The Broad Institute Genomics Platform"/>
            <consortium name="The Broad Institute Genome Sequencing Center for Infectious Disease"/>
            <person name="Wu L."/>
            <person name="Ma J."/>
        </authorList>
    </citation>
    <scope>NUCLEOTIDE SEQUENCE [LARGE SCALE GENOMIC DNA]</scope>
    <source>
        <strain evidence="3">JCM 1407</strain>
    </source>
</reference>
<accession>A0ABP3UN94</accession>
<dbReference type="Proteomes" id="UP001501510">
    <property type="component" value="Unassembled WGS sequence"/>
</dbReference>
<evidence type="ECO:0000259" key="1">
    <source>
        <dbReference type="Pfam" id="PF07486"/>
    </source>
</evidence>
<dbReference type="InterPro" id="IPR011105">
    <property type="entry name" value="Cell_wall_hydrolase_SleB"/>
</dbReference>
<gene>
    <name evidence="2" type="ORF">GCM10008906_05960</name>
</gene>
<dbReference type="Pfam" id="PF07486">
    <property type="entry name" value="Hydrolase_2"/>
    <property type="match status" value="1"/>
</dbReference>
<organism evidence="2 3">
    <name type="scientific">Clostridium oceanicum</name>
    <dbReference type="NCBI Taxonomy" id="1543"/>
    <lineage>
        <taxon>Bacteria</taxon>
        <taxon>Bacillati</taxon>
        <taxon>Bacillota</taxon>
        <taxon>Clostridia</taxon>
        <taxon>Eubacteriales</taxon>
        <taxon>Clostridiaceae</taxon>
        <taxon>Clostridium</taxon>
    </lineage>
</organism>
<dbReference type="InterPro" id="IPR042047">
    <property type="entry name" value="SleB_dom1"/>
</dbReference>
<proteinExistence type="predicted"/>
<dbReference type="Gene3D" id="1.10.10.2520">
    <property type="entry name" value="Cell wall hydrolase SleB, domain 1"/>
    <property type="match status" value="1"/>
</dbReference>
<dbReference type="Gene3D" id="6.20.240.60">
    <property type="match status" value="1"/>
</dbReference>
<name>A0ABP3UN94_9CLOT</name>
<evidence type="ECO:0000313" key="3">
    <source>
        <dbReference type="Proteomes" id="UP001501510"/>
    </source>
</evidence>